<protein>
    <submittedName>
        <fullName evidence="2">Uncharacterized protein</fullName>
    </submittedName>
</protein>
<sequence>MLFKRAVVAVLWRKRTFQSADCLQTQTSLQQAWKKRGKAFNLRENKASKTCNNTHLKSSPSGQADRNLTGFSPVTESTGLPSPTLRRRGRNCIKAWLRWTHRHWIKVLFSA</sequence>
<organism evidence="2 3">
    <name type="scientific">Ameiurus melas</name>
    <name type="common">Black bullhead</name>
    <name type="synonym">Silurus melas</name>
    <dbReference type="NCBI Taxonomy" id="219545"/>
    <lineage>
        <taxon>Eukaryota</taxon>
        <taxon>Metazoa</taxon>
        <taxon>Chordata</taxon>
        <taxon>Craniata</taxon>
        <taxon>Vertebrata</taxon>
        <taxon>Euteleostomi</taxon>
        <taxon>Actinopterygii</taxon>
        <taxon>Neopterygii</taxon>
        <taxon>Teleostei</taxon>
        <taxon>Ostariophysi</taxon>
        <taxon>Siluriformes</taxon>
        <taxon>Ictaluridae</taxon>
        <taxon>Ameiurus</taxon>
    </lineage>
</organism>
<dbReference type="Proteomes" id="UP000593565">
    <property type="component" value="Unassembled WGS sequence"/>
</dbReference>
<dbReference type="EMBL" id="JAAGNN010000016">
    <property type="protein sequence ID" value="KAF4079269.1"/>
    <property type="molecule type" value="Genomic_DNA"/>
</dbReference>
<reference evidence="2 3" key="1">
    <citation type="submission" date="2020-02" db="EMBL/GenBank/DDBJ databases">
        <title>A chromosome-scale genome assembly of the black bullhead catfish (Ameiurus melas).</title>
        <authorList>
            <person name="Wen M."/>
            <person name="Zham M."/>
            <person name="Cabau C."/>
            <person name="Klopp C."/>
            <person name="Donnadieu C."/>
            <person name="Roques C."/>
            <person name="Bouchez O."/>
            <person name="Lampietro C."/>
            <person name="Jouanno E."/>
            <person name="Herpin A."/>
            <person name="Louis A."/>
            <person name="Berthelot C."/>
            <person name="Parey E."/>
            <person name="Roest-Crollius H."/>
            <person name="Braasch I."/>
            <person name="Postlethwait J."/>
            <person name="Robinson-Rechavi M."/>
            <person name="Echchiki A."/>
            <person name="Begum T."/>
            <person name="Montfort J."/>
            <person name="Schartl M."/>
            <person name="Bobe J."/>
            <person name="Guiguen Y."/>
        </authorList>
    </citation>
    <scope>NUCLEOTIDE SEQUENCE [LARGE SCALE GENOMIC DNA]</scope>
    <source>
        <strain evidence="2">M_S1</strain>
        <tissue evidence="2">Blood</tissue>
    </source>
</reference>
<dbReference type="AlphaFoldDB" id="A0A7J6AB40"/>
<evidence type="ECO:0000256" key="1">
    <source>
        <dbReference type="SAM" id="MobiDB-lite"/>
    </source>
</evidence>
<accession>A0A7J6AB40</accession>
<gene>
    <name evidence="2" type="ORF">AMELA_G00191130</name>
</gene>
<keyword evidence="3" id="KW-1185">Reference proteome</keyword>
<feature type="region of interest" description="Disordered" evidence="1">
    <location>
        <begin position="50"/>
        <end position="83"/>
    </location>
</feature>
<proteinExistence type="predicted"/>
<evidence type="ECO:0000313" key="3">
    <source>
        <dbReference type="Proteomes" id="UP000593565"/>
    </source>
</evidence>
<feature type="compositionally biased region" description="Polar residues" evidence="1">
    <location>
        <begin position="50"/>
        <end position="81"/>
    </location>
</feature>
<comment type="caution">
    <text evidence="2">The sequence shown here is derived from an EMBL/GenBank/DDBJ whole genome shotgun (WGS) entry which is preliminary data.</text>
</comment>
<name>A0A7J6AB40_AMEME</name>
<evidence type="ECO:0000313" key="2">
    <source>
        <dbReference type="EMBL" id="KAF4079269.1"/>
    </source>
</evidence>